<evidence type="ECO:0000256" key="1">
    <source>
        <dbReference type="SAM" id="MobiDB-lite"/>
    </source>
</evidence>
<dbReference type="Proteomes" id="UP000244173">
    <property type="component" value="Chromosome"/>
</dbReference>
<keyword evidence="3" id="KW-1185">Reference proteome</keyword>
<protein>
    <submittedName>
        <fullName evidence="2">Uncharacterized protein</fullName>
    </submittedName>
</protein>
<dbReference type="KEGG" id="maer:DAI18_01580"/>
<evidence type="ECO:0000313" key="2">
    <source>
        <dbReference type="EMBL" id="AVY92876.1"/>
    </source>
</evidence>
<organism evidence="2 3">
    <name type="scientific">Microvirgula aerodenitrificans</name>
    <dbReference type="NCBI Taxonomy" id="57480"/>
    <lineage>
        <taxon>Bacteria</taxon>
        <taxon>Pseudomonadati</taxon>
        <taxon>Pseudomonadota</taxon>
        <taxon>Betaproteobacteria</taxon>
        <taxon>Neisseriales</taxon>
        <taxon>Aquaspirillaceae</taxon>
        <taxon>Microvirgula</taxon>
    </lineage>
</organism>
<dbReference type="AlphaFoldDB" id="A0A2U3THI3"/>
<dbReference type="STRING" id="1122240.GCA_000620105_00961"/>
<feature type="region of interest" description="Disordered" evidence="1">
    <location>
        <begin position="404"/>
        <end position="427"/>
    </location>
</feature>
<proteinExistence type="predicted"/>
<dbReference type="EMBL" id="CP028519">
    <property type="protein sequence ID" value="AVY92876.1"/>
    <property type="molecule type" value="Genomic_DNA"/>
</dbReference>
<name>A0A2U3THI3_9NEIS</name>
<evidence type="ECO:0000313" key="3">
    <source>
        <dbReference type="Proteomes" id="UP000244173"/>
    </source>
</evidence>
<accession>A0A2U3THI3</accession>
<gene>
    <name evidence="2" type="ORF">DAI18_01580</name>
</gene>
<sequence>MRAANASLDAREAEALGQFVDWLSPDAYQPSKDMLGAAEVFNKARYAAADNKESTRQSGRAATVYQVAPSDVAGMDLALSQQMGIDRSRVGAVHNLLQVHRKSRNIDIGQLSRGDSTLWQEAAAVGINGEKGLNLTASLLPELMRSSGKNDPKWAAAEAAHGLRNLADPTVLKQIGQVTGINTRRYVKDGKFTGKNGVDGILGLSDALAKKGLTTEASLKKAGITNPSLVPTLVAMSSRTAAIRARMDQASQSAAAKPLEAELAAFKNSDNGKTRMREVQAERDKLAPPVTLVREGWDKLMPIKMDDPWALFGGAVLTGAASEAFNMVPMPYKAAAGGVAWAAALGYIASKVTKEDHEKTARRMAVTRFGKDISPPVFKPLPISSPQQAVRKFDPALQRQAAGRFGLGETPRSPRLDRAANSAQKAGSTMQNINISVNLHGLADKIFSIVTEANTRNARRQ</sequence>
<reference evidence="2 3" key="1">
    <citation type="submission" date="2018-04" db="EMBL/GenBank/DDBJ databases">
        <title>Denitrifier Microvirgula.</title>
        <authorList>
            <person name="Anderson E."/>
            <person name="Jang J."/>
            <person name="Ishii S."/>
        </authorList>
    </citation>
    <scope>NUCLEOTIDE SEQUENCE [LARGE SCALE GENOMIC DNA]</scope>
    <source>
        <strain evidence="2 3">BE2.4</strain>
    </source>
</reference>